<evidence type="ECO:0000256" key="1">
    <source>
        <dbReference type="ARBA" id="ARBA00004167"/>
    </source>
</evidence>
<feature type="region of interest" description="Disordered" evidence="8">
    <location>
        <begin position="160"/>
        <end position="199"/>
    </location>
</feature>
<reference evidence="10" key="1">
    <citation type="submission" date="2020-03" db="EMBL/GenBank/DDBJ databases">
        <authorList>
            <person name="Weist P."/>
        </authorList>
    </citation>
    <scope>NUCLEOTIDE SEQUENCE</scope>
</reference>
<evidence type="ECO:0000256" key="5">
    <source>
        <dbReference type="ARBA" id="ARBA00023136"/>
    </source>
</evidence>
<dbReference type="Gene3D" id="3.30.70.2470">
    <property type="entry name" value="Protein-tyrosine phosphatase receptor IA-2 ectodomain"/>
    <property type="match status" value="1"/>
</dbReference>
<keyword evidence="7" id="KW-0325">Glycoprotein</keyword>
<dbReference type="InterPro" id="IPR033522">
    <property type="entry name" value="IA-2/IA-2_beta"/>
</dbReference>
<dbReference type="GO" id="GO:0016020">
    <property type="term" value="C:membrane"/>
    <property type="evidence" value="ECO:0007669"/>
    <property type="project" value="UniProtKB-SubCell"/>
</dbReference>
<dbReference type="GO" id="GO:0045202">
    <property type="term" value="C:synapse"/>
    <property type="evidence" value="ECO:0007669"/>
    <property type="project" value="TreeGrafter"/>
</dbReference>
<dbReference type="GO" id="GO:0035773">
    <property type="term" value="P:insulin secretion involved in cellular response to glucose stimulus"/>
    <property type="evidence" value="ECO:0007669"/>
    <property type="project" value="TreeGrafter"/>
</dbReference>
<dbReference type="Pfam" id="PF11548">
    <property type="entry name" value="Receptor_IA-2"/>
    <property type="match status" value="2"/>
</dbReference>
<evidence type="ECO:0000256" key="4">
    <source>
        <dbReference type="ARBA" id="ARBA00022989"/>
    </source>
</evidence>
<dbReference type="InterPro" id="IPR021613">
    <property type="entry name" value="Receptor_IA-2_dom"/>
</dbReference>
<dbReference type="EMBL" id="CADEAL010004200">
    <property type="protein sequence ID" value="CAB1454157.1"/>
    <property type="molecule type" value="Genomic_DNA"/>
</dbReference>
<evidence type="ECO:0000256" key="6">
    <source>
        <dbReference type="ARBA" id="ARBA00023170"/>
    </source>
</evidence>
<feature type="domain" description="Protein-tyrosine phosphatase receptor IA-2 ectodomain" evidence="9">
    <location>
        <begin position="497"/>
        <end position="523"/>
    </location>
</feature>
<dbReference type="AlphaFoldDB" id="A0A9N7Z8W8"/>
<name>A0A9N7Z8W8_PLEPL</name>
<feature type="domain" description="Protein-tyrosine phosphatase receptor IA-2 ectodomain" evidence="9">
    <location>
        <begin position="355"/>
        <end position="393"/>
    </location>
</feature>
<comment type="subcellular location">
    <subcellularLocation>
        <location evidence="1">Membrane</location>
        <topology evidence="1">Single-pass membrane protein</topology>
    </subcellularLocation>
</comment>
<dbReference type="GO" id="GO:0030141">
    <property type="term" value="C:secretory granule"/>
    <property type="evidence" value="ECO:0007669"/>
    <property type="project" value="InterPro"/>
</dbReference>
<accession>A0A9N7Z8W8</accession>
<keyword evidence="6" id="KW-0675">Receptor</keyword>
<sequence length="596" mass="66783">MEVLLFCWGECEAELSQQHMQPEMIQTHSRVNGVLKENNDKEQRNHCEAELSQQHMQPEMIQTHSRVNGVLKENNDKEQRNHCEAELSQQHLQPEMIQTRSRVNGVLKENNDKEQRNHRFIEKVLKNVGRQHVDVDNLSLHDLDQLSSLIADALQVVDKDQGPNRGLTQARTRPRDLEGELRSDEEEEKEEEVAARDEEEEKLLANAPTLKPQGSTPIVPAELQVRHTEAEEQNVKDTAEDGSLLTKLLAYLDKTSLNASPSANNWHDVAIETPRGHPVGLENVQSRTSQVGVAVQKKDAAQSVEEVSEVQGWIKEVAPPPAALVYEEPHKKTMHVPELQLDVKDGRKKAEDDVFGYVITDTDGLQTDEGLHLMEILARRARIQMTDFAELSRASPSEAQRISVVTASQNGEGELVGSKHRDFARGTRNKEEKTMLSLSKSKDAAFIFIPPCMYPSSRPRLSLPFIRSPGSLTAGPATFHLPQPRRISILQQQKRLVVGPAVTFRVSPNAQNVSTTDVANVAGRPDPVLHIKKPRCHFCHVRVPHCEGLRAHRGPLSSVGVDVKTVGSEVVTLFVRPRVTRRLLPAVRHGRENQTP</sequence>
<comment type="caution">
    <text evidence="10">The sequence shown here is derived from an EMBL/GenBank/DDBJ whole genome shotgun (WGS) entry which is preliminary data.</text>
</comment>
<feature type="compositionally biased region" description="Basic and acidic residues" evidence="8">
    <location>
        <begin position="173"/>
        <end position="182"/>
    </location>
</feature>
<dbReference type="GO" id="GO:0051046">
    <property type="term" value="P:regulation of secretion"/>
    <property type="evidence" value="ECO:0007669"/>
    <property type="project" value="TreeGrafter"/>
</dbReference>
<evidence type="ECO:0000313" key="11">
    <source>
        <dbReference type="Proteomes" id="UP001153269"/>
    </source>
</evidence>
<gene>
    <name evidence="10" type="ORF">PLEPLA_LOCUS41919</name>
</gene>
<dbReference type="PANTHER" id="PTHR46106">
    <property type="entry name" value="IA-2 PROTEIN TYROSINE PHOSPHATASE, ISOFORM C"/>
    <property type="match status" value="1"/>
</dbReference>
<keyword evidence="3" id="KW-0732">Signal</keyword>
<dbReference type="InterPro" id="IPR038112">
    <property type="entry name" value="Receptor_IA-2_ectodomain_sf"/>
</dbReference>
<dbReference type="PANTHER" id="PTHR46106:SF5">
    <property type="entry name" value="RECEPTOR-TYPE TYROSINE-PROTEIN PHOSPHATASE N2"/>
    <property type="match status" value="1"/>
</dbReference>
<feature type="compositionally biased region" description="Acidic residues" evidence="8">
    <location>
        <begin position="183"/>
        <end position="199"/>
    </location>
</feature>
<dbReference type="Proteomes" id="UP001153269">
    <property type="component" value="Unassembled WGS sequence"/>
</dbReference>
<organism evidence="10 11">
    <name type="scientific">Pleuronectes platessa</name>
    <name type="common">European plaice</name>
    <dbReference type="NCBI Taxonomy" id="8262"/>
    <lineage>
        <taxon>Eukaryota</taxon>
        <taxon>Metazoa</taxon>
        <taxon>Chordata</taxon>
        <taxon>Craniata</taxon>
        <taxon>Vertebrata</taxon>
        <taxon>Euteleostomi</taxon>
        <taxon>Actinopterygii</taxon>
        <taxon>Neopterygii</taxon>
        <taxon>Teleostei</taxon>
        <taxon>Neoteleostei</taxon>
        <taxon>Acanthomorphata</taxon>
        <taxon>Carangaria</taxon>
        <taxon>Pleuronectiformes</taxon>
        <taxon>Pleuronectoidei</taxon>
        <taxon>Pleuronectidae</taxon>
        <taxon>Pleuronectes</taxon>
    </lineage>
</organism>
<proteinExistence type="predicted"/>
<evidence type="ECO:0000313" key="10">
    <source>
        <dbReference type="EMBL" id="CAB1454157.1"/>
    </source>
</evidence>
<evidence type="ECO:0000256" key="8">
    <source>
        <dbReference type="SAM" id="MobiDB-lite"/>
    </source>
</evidence>
<evidence type="ECO:0000256" key="2">
    <source>
        <dbReference type="ARBA" id="ARBA00022692"/>
    </source>
</evidence>
<evidence type="ECO:0000259" key="9">
    <source>
        <dbReference type="Pfam" id="PF11548"/>
    </source>
</evidence>
<protein>
    <recommendedName>
        <fullName evidence="9">Protein-tyrosine phosphatase receptor IA-2 ectodomain domain-containing protein</fullName>
    </recommendedName>
</protein>
<evidence type="ECO:0000256" key="3">
    <source>
        <dbReference type="ARBA" id="ARBA00022729"/>
    </source>
</evidence>
<evidence type="ECO:0000256" key="7">
    <source>
        <dbReference type="ARBA" id="ARBA00023180"/>
    </source>
</evidence>
<keyword evidence="2" id="KW-0812">Transmembrane</keyword>
<keyword evidence="4" id="KW-1133">Transmembrane helix</keyword>
<keyword evidence="5" id="KW-0472">Membrane</keyword>
<keyword evidence="11" id="KW-1185">Reference proteome</keyword>